<feature type="region of interest" description="Interaction with substrate tRNA" evidence="10">
    <location>
        <begin position="34"/>
        <end position="37"/>
    </location>
</feature>
<comment type="cofactor">
    <cofactor evidence="1 10">
        <name>Mg(2+)</name>
        <dbReference type="ChEBI" id="CHEBI:18420"/>
    </cofactor>
</comment>
<keyword evidence="15" id="KW-1185">Reference proteome</keyword>
<dbReference type="NCBIfam" id="TIGR00174">
    <property type="entry name" value="miaA"/>
    <property type="match status" value="1"/>
</dbReference>
<evidence type="ECO:0000256" key="10">
    <source>
        <dbReference type="HAMAP-Rule" id="MF_00185"/>
    </source>
</evidence>
<dbReference type="RefSeq" id="WP_322776017.1">
    <property type="nucleotide sequence ID" value="NZ_JARJFB010000002.1"/>
</dbReference>
<keyword evidence="6 10" id="KW-0547">Nucleotide-binding</keyword>
<dbReference type="EMBL" id="JARJFB010000002">
    <property type="protein sequence ID" value="MEA0970112.1"/>
    <property type="molecule type" value="Genomic_DNA"/>
</dbReference>
<feature type="site" description="Interaction with substrate tRNA" evidence="10">
    <location>
        <position position="100"/>
    </location>
</feature>
<evidence type="ECO:0000256" key="5">
    <source>
        <dbReference type="ARBA" id="ARBA00022694"/>
    </source>
</evidence>
<dbReference type="PANTHER" id="PTHR11088:SF60">
    <property type="entry name" value="TRNA DIMETHYLALLYLTRANSFERASE"/>
    <property type="match status" value="1"/>
</dbReference>
<evidence type="ECO:0000256" key="11">
    <source>
        <dbReference type="RuleBase" id="RU003783"/>
    </source>
</evidence>
<comment type="caution">
    <text evidence="14">The sequence shown here is derived from an EMBL/GenBank/DDBJ whole genome shotgun (WGS) entry which is preliminary data.</text>
</comment>
<comment type="caution">
    <text evidence="10">Lacks conserved residue(s) required for the propagation of feature annotation.</text>
</comment>
<dbReference type="InterPro" id="IPR018022">
    <property type="entry name" value="IPT"/>
</dbReference>
<evidence type="ECO:0000256" key="9">
    <source>
        <dbReference type="ARBA" id="ARBA00049563"/>
    </source>
</evidence>
<comment type="subunit">
    <text evidence="10">Monomer.</text>
</comment>
<keyword evidence="7 10" id="KW-0067">ATP-binding</keyword>
<sequence>MKKAVIICGPTASGKTNFAHELARKNNGEIINADSMQIYQQLPIITASPSQKLKQDLPYHLYNFLNIDTEFSAAKYATSASRAISEISNRGKLPIIVGGSGMYINMLIYGFSSIPDINNQIRSQARSLHKELGSETFFDLLKTIDPEVAKTLNVGDTQRVLRAYEVIKQSGKSILYYQAQGNLLPLPDFDFDVTVLMPERSFLYETCNNRFLALLEEGAIEEIKAVHQQYNNLNTTAMKALGVSEIISYLKGEITKEKAIDLALAKTRQYAKRQCTWFNNQIKEKRVIKFSNFAEYISSTSNTISFLKS</sequence>
<evidence type="ECO:0000256" key="7">
    <source>
        <dbReference type="ARBA" id="ARBA00022840"/>
    </source>
</evidence>
<dbReference type="SUPFAM" id="SSF52540">
    <property type="entry name" value="P-loop containing nucleoside triphosphate hydrolases"/>
    <property type="match status" value="1"/>
</dbReference>
<evidence type="ECO:0000313" key="15">
    <source>
        <dbReference type="Proteomes" id="UP001291687"/>
    </source>
</evidence>
<dbReference type="InterPro" id="IPR027417">
    <property type="entry name" value="P-loop_NTPase"/>
</dbReference>
<evidence type="ECO:0000256" key="6">
    <source>
        <dbReference type="ARBA" id="ARBA00022741"/>
    </source>
</evidence>
<evidence type="ECO:0000256" key="8">
    <source>
        <dbReference type="ARBA" id="ARBA00022842"/>
    </source>
</evidence>
<keyword evidence="5 10" id="KW-0819">tRNA processing</keyword>
<dbReference type="Proteomes" id="UP001291687">
    <property type="component" value="Unassembled WGS sequence"/>
</dbReference>
<comment type="function">
    <text evidence="2 10 12">Catalyzes the transfer of a dimethylallyl group onto the adenine at position 37 in tRNAs that read codons beginning with uridine, leading to the formation of N6-(dimethylallyl)adenosine (i(6)A).</text>
</comment>
<evidence type="ECO:0000256" key="1">
    <source>
        <dbReference type="ARBA" id="ARBA00001946"/>
    </source>
</evidence>
<accession>A0ABU5NAA7</accession>
<dbReference type="Gene3D" id="3.40.50.300">
    <property type="entry name" value="P-loop containing nucleotide triphosphate hydrolases"/>
    <property type="match status" value="1"/>
</dbReference>
<evidence type="ECO:0000256" key="13">
    <source>
        <dbReference type="RuleBase" id="RU003785"/>
    </source>
</evidence>
<evidence type="ECO:0000256" key="3">
    <source>
        <dbReference type="ARBA" id="ARBA00005842"/>
    </source>
</evidence>
<reference evidence="14 15" key="1">
    <citation type="submission" date="2023-03" db="EMBL/GenBank/DDBJ databases">
        <title>Host association and intracellularity evolved multiple times independently in the Rickettsiales.</title>
        <authorList>
            <person name="Castelli M."/>
            <person name="Nardi T."/>
            <person name="Gammuto L."/>
            <person name="Bellinzona G."/>
            <person name="Sabaneyeva E."/>
            <person name="Potekhin A."/>
            <person name="Serra V."/>
            <person name="Petroni G."/>
            <person name="Sassera D."/>
        </authorList>
    </citation>
    <scope>NUCLEOTIDE SEQUENCE [LARGE SCALE GENOMIC DNA]</scope>
    <source>
        <strain evidence="14 15">Sr 2-6</strain>
    </source>
</reference>
<feature type="region of interest" description="Interaction with substrate tRNA" evidence="10">
    <location>
        <begin position="158"/>
        <end position="162"/>
    </location>
</feature>
<evidence type="ECO:0000256" key="2">
    <source>
        <dbReference type="ARBA" id="ARBA00003213"/>
    </source>
</evidence>
<feature type="site" description="Interaction with substrate tRNA" evidence="10">
    <location>
        <position position="122"/>
    </location>
</feature>
<dbReference type="InterPro" id="IPR039657">
    <property type="entry name" value="Dimethylallyltransferase"/>
</dbReference>
<name>A0ABU5NAA7_9RICK</name>
<dbReference type="PANTHER" id="PTHR11088">
    <property type="entry name" value="TRNA DIMETHYLALLYLTRANSFERASE"/>
    <property type="match status" value="1"/>
</dbReference>
<dbReference type="Gene3D" id="1.10.20.140">
    <property type="match status" value="1"/>
</dbReference>
<gene>
    <name evidence="10" type="primary">miaA</name>
    <name evidence="14" type="ORF">Megvenef_00061</name>
</gene>
<comment type="similarity">
    <text evidence="3 10 13">Belongs to the IPP transferase family.</text>
</comment>
<dbReference type="EC" id="2.5.1.75" evidence="10"/>
<evidence type="ECO:0000256" key="4">
    <source>
        <dbReference type="ARBA" id="ARBA00022679"/>
    </source>
</evidence>
<dbReference type="HAMAP" id="MF_00185">
    <property type="entry name" value="IPP_trans"/>
    <property type="match status" value="1"/>
</dbReference>
<feature type="binding site" evidence="10">
    <location>
        <begin position="9"/>
        <end position="16"/>
    </location>
    <ligand>
        <name>ATP</name>
        <dbReference type="ChEBI" id="CHEBI:30616"/>
    </ligand>
</feature>
<proteinExistence type="inferred from homology"/>
<dbReference type="Pfam" id="PF01715">
    <property type="entry name" value="IPPT"/>
    <property type="match status" value="1"/>
</dbReference>
<feature type="binding site" evidence="10">
    <location>
        <begin position="11"/>
        <end position="16"/>
    </location>
    <ligand>
        <name>substrate</name>
    </ligand>
</feature>
<protein>
    <recommendedName>
        <fullName evidence="10">tRNA dimethylallyltransferase</fullName>
        <ecNumber evidence="10">2.5.1.75</ecNumber>
    </recommendedName>
    <alternativeName>
        <fullName evidence="10">Dimethylallyl diphosphate:tRNA dimethylallyltransferase</fullName>
        <shortName evidence="10">DMAPP:tRNA dimethylallyltransferase</shortName>
        <shortName evidence="10">DMATase</shortName>
    </alternativeName>
    <alternativeName>
        <fullName evidence="10">Isopentenyl-diphosphate:tRNA isopentenyltransferase</fullName>
        <shortName evidence="10">IPP transferase</shortName>
        <shortName evidence="10">IPPT</shortName>
        <shortName evidence="10">IPTase</shortName>
    </alternativeName>
</protein>
<comment type="catalytic activity">
    <reaction evidence="9 10 11">
        <text>adenosine(37) in tRNA + dimethylallyl diphosphate = N(6)-dimethylallyladenosine(37) in tRNA + diphosphate</text>
        <dbReference type="Rhea" id="RHEA:26482"/>
        <dbReference type="Rhea" id="RHEA-COMP:10162"/>
        <dbReference type="Rhea" id="RHEA-COMP:10375"/>
        <dbReference type="ChEBI" id="CHEBI:33019"/>
        <dbReference type="ChEBI" id="CHEBI:57623"/>
        <dbReference type="ChEBI" id="CHEBI:74411"/>
        <dbReference type="ChEBI" id="CHEBI:74415"/>
        <dbReference type="EC" id="2.5.1.75"/>
    </reaction>
</comment>
<evidence type="ECO:0000256" key="12">
    <source>
        <dbReference type="RuleBase" id="RU003784"/>
    </source>
</evidence>
<keyword evidence="8 10" id="KW-0460">Magnesium</keyword>
<evidence type="ECO:0000313" key="14">
    <source>
        <dbReference type="EMBL" id="MEA0970112.1"/>
    </source>
</evidence>
<organism evidence="14 15">
    <name type="scientific">Candidatus Megaera venefica</name>
    <dbReference type="NCBI Taxonomy" id="2055910"/>
    <lineage>
        <taxon>Bacteria</taxon>
        <taxon>Pseudomonadati</taxon>
        <taxon>Pseudomonadota</taxon>
        <taxon>Alphaproteobacteria</taxon>
        <taxon>Rickettsiales</taxon>
        <taxon>Rickettsiaceae</taxon>
        <taxon>Candidatus Megaera</taxon>
    </lineage>
</organism>
<keyword evidence="4 10" id="KW-0808">Transferase</keyword>